<dbReference type="EMBL" id="CP047650">
    <property type="protein sequence ID" value="QHI98473.1"/>
    <property type="molecule type" value="Genomic_DNA"/>
</dbReference>
<feature type="signal peptide" evidence="11">
    <location>
        <begin position="1"/>
        <end position="26"/>
    </location>
</feature>
<dbReference type="SUPFAM" id="SSF56935">
    <property type="entry name" value="Porins"/>
    <property type="match status" value="1"/>
</dbReference>
<reference evidence="13 14" key="1">
    <citation type="submission" date="2020-01" db="EMBL/GenBank/DDBJ databases">
        <title>Genome sequencing of strain KACC 21265.</title>
        <authorList>
            <person name="Heo J."/>
            <person name="Kim S.-J."/>
            <person name="Kim J.-S."/>
            <person name="Hong S.-B."/>
            <person name="Kwon S.-W."/>
        </authorList>
    </citation>
    <scope>NUCLEOTIDE SEQUENCE [LARGE SCALE GENOMIC DNA]</scope>
    <source>
        <strain evidence="13 14">KACC 21265</strain>
    </source>
</reference>
<evidence type="ECO:0000313" key="13">
    <source>
        <dbReference type="EMBL" id="QHI98473.1"/>
    </source>
</evidence>
<evidence type="ECO:0000256" key="7">
    <source>
        <dbReference type="ARBA" id="ARBA00023065"/>
    </source>
</evidence>
<dbReference type="PANTHER" id="PTHR34501">
    <property type="entry name" value="PROTEIN YDDL-RELATED"/>
    <property type="match status" value="1"/>
</dbReference>
<keyword evidence="7" id="KW-0406">Ion transport</keyword>
<dbReference type="CDD" id="cd00342">
    <property type="entry name" value="gram_neg_porins"/>
    <property type="match status" value="1"/>
</dbReference>
<evidence type="ECO:0000256" key="10">
    <source>
        <dbReference type="ARBA" id="ARBA00023237"/>
    </source>
</evidence>
<feature type="domain" description="Porin" evidence="12">
    <location>
        <begin position="13"/>
        <end position="333"/>
    </location>
</feature>
<keyword evidence="8" id="KW-0626">Porin</keyword>
<evidence type="ECO:0000256" key="8">
    <source>
        <dbReference type="ARBA" id="ARBA00023114"/>
    </source>
</evidence>
<dbReference type="InterPro" id="IPR050298">
    <property type="entry name" value="Gram-neg_bact_OMP"/>
</dbReference>
<comment type="subcellular location">
    <subcellularLocation>
        <location evidence="1">Cell outer membrane</location>
        <topology evidence="1">Multi-pass membrane protein</topology>
    </subcellularLocation>
</comment>
<evidence type="ECO:0000313" key="14">
    <source>
        <dbReference type="Proteomes" id="UP000464787"/>
    </source>
</evidence>
<sequence length="351" mass="37182">MKVTSKALRAGAALVATGALSGSGWAQSSVDIYGSLDLGFYSKQLSGESRTQTLSSGLMNASRWGIRGTEDLGGGLKARFDMSSYIRVDTGEYGRSATDAYWARYSWVGLENQAGTLRLGRISTPNFITTIRFNPFADSSLGPVFMATYLPSAAQPLMTSHGVTDSAWSNSIAYNTPSWNGWEGALQYAMSEGTTSGRRFGGSASYLSSGLSLALSVESLSGMALSYSKPPAVINVNTDRAAQLAAAYDFQVAKLFAQYQRSKLEAPGVDITLGTAQVGVSVPIGAGKALASYAHTNKEQTALADVKRQTVSLGYDYALSKRTDLYAVLLTDKVSATARGNGLALGIRHNF</sequence>
<keyword evidence="5" id="KW-0812">Transmembrane</keyword>
<dbReference type="Proteomes" id="UP000464787">
    <property type="component" value="Chromosome"/>
</dbReference>
<evidence type="ECO:0000256" key="2">
    <source>
        <dbReference type="ARBA" id="ARBA00011233"/>
    </source>
</evidence>
<dbReference type="GO" id="GO:0015288">
    <property type="term" value="F:porin activity"/>
    <property type="evidence" value="ECO:0007669"/>
    <property type="project" value="UniProtKB-KW"/>
</dbReference>
<name>A0A857J5H1_9BURK</name>
<dbReference type="RefSeq" id="WP_160551990.1">
    <property type="nucleotide sequence ID" value="NZ_CP047650.1"/>
</dbReference>
<evidence type="ECO:0000256" key="11">
    <source>
        <dbReference type="SAM" id="SignalP"/>
    </source>
</evidence>
<keyword evidence="3" id="KW-0813">Transport</keyword>
<feature type="chain" id="PRO_5032486702" evidence="11">
    <location>
        <begin position="27"/>
        <end position="351"/>
    </location>
</feature>
<evidence type="ECO:0000259" key="12">
    <source>
        <dbReference type="Pfam" id="PF13609"/>
    </source>
</evidence>
<keyword evidence="10" id="KW-0998">Cell outer membrane</keyword>
<evidence type="ECO:0000256" key="1">
    <source>
        <dbReference type="ARBA" id="ARBA00004571"/>
    </source>
</evidence>
<dbReference type="Pfam" id="PF13609">
    <property type="entry name" value="Porin_4"/>
    <property type="match status" value="1"/>
</dbReference>
<evidence type="ECO:0000256" key="4">
    <source>
        <dbReference type="ARBA" id="ARBA00022452"/>
    </source>
</evidence>
<keyword evidence="4" id="KW-1134">Transmembrane beta strand</keyword>
<comment type="subunit">
    <text evidence="2">Homotrimer.</text>
</comment>
<keyword evidence="6 11" id="KW-0732">Signal</keyword>
<dbReference type="KEGG" id="xyk:GT347_11000"/>
<evidence type="ECO:0000256" key="9">
    <source>
        <dbReference type="ARBA" id="ARBA00023136"/>
    </source>
</evidence>
<keyword evidence="9" id="KW-0472">Membrane</keyword>
<proteinExistence type="predicted"/>
<protein>
    <submittedName>
        <fullName evidence="13">Porin</fullName>
    </submittedName>
</protein>
<evidence type="ECO:0000256" key="3">
    <source>
        <dbReference type="ARBA" id="ARBA00022448"/>
    </source>
</evidence>
<dbReference type="InterPro" id="IPR023614">
    <property type="entry name" value="Porin_dom_sf"/>
</dbReference>
<dbReference type="AlphaFoldDB" id="A0A857J5H1"/>
<dbReference type="GO" id="GO:0009279">
    <property type="term" value="C:cell outer membrane"/>
    <property type="evidence" value="ECO:0007669"/>
    <property type="project" value="UniProtKB-SubCell"/>
</dbReference>
<evidence type="ECO:0000256" key="6">
    <source>
        <dbReference type="ARBA" id="ARBA00022729"/>
    </source>
</evidence>
<dbReference type="GO" id="GO:0046930">
    <property type="term" value="C:pore complex"/>
    <property type="evidence" value="ECO:0007669"/>
    <property type="project" value="UniProtKB-KW"/>
</dbReference>
<dbReference type="Gene3D" id="2.40.160.10">
    <property type="entry name" value="Porin"/>
    <property type="match status" value="1"/>
</dbReference>
<organism evidence="13 14">
    <name type="scientific">Xylophilus rhododendri</name>
    <dbReference type="NCBI Taxonomy" id="2697032"/>
    <lineage>
        <taxon>Bacteria</taxon>
        <taxon>Pseudomonadati</taxon>
        <taxon>Pseudomonadota</taxon>
        <taxon>Betaproteobacteria</taxon>
        <taxon>Burkholderiales</taxon>
        <taxon>Xylophilus</taxon>
    </lineage>
</organism>
<dbReference type="InterPro" id="IPR033900">
    <property type="entry name" value="Gram_neg_porin_domain"/>
</dbReference>
<accession>A0A857J5H1</accession>
<gene>
    <name evidence="13" type="ORF">GT347_11000</name>
</gene>
<dbReference type="PANTHER" id="PTHR34501:SF9">
    <property type="entry name" value="MAJOR OUTER MEMBRANE PROTEIN P.IA"/>
    <property type="match status" value="1"/>
</dbReference>
<evidence type="ECO:0000256" key="5">
    <source>
        <dbReference type="ARBA" id="ARBA00022692"/>
    </source>
</evidence>
<dbReference type="GO" id="GO:0006811">
    <property type="term" value="P:monoatomic ion transport"/>
    <property type="evidence" value="ECO:0007669"/>
    <property type="project" value="UniProtKB-KW"/>
</dbReference>
<keyword evidence="14" id="KW-1185">Reference proteome</keyword>